<evidence type="ECO:0000313" key="2">
    <source>
        <dbReference type="Proteomes" id="UP000653127"/>
    </source>
</evidence>
<comment type="caution">
    <text evidence="1">The sequence shown here is derived from an EMBL/GenBank/DDBJ whole genome shotgun (WGS) entry which is preliminary data.</text>
</comment>
<dbReference type="RefSeq" id="WP_249282523.1">
    <property type="nucleotide sequence ID" value="NZ_JACRST010000006.1"/>
</dbReference>
<reference evidence="1" key="1">
    <citation type="submission" date="2020-08" db="EMBL/GenBank/DDBJ databases">
        <title>Genome public.</title>
        <authorList>
            <person name="Liu C."/>
            <person name="Sun Q."/>
        </authorList>
    </citation>
    <scope>NUCLEOTIDE SEQUENCE</scope>
    <source>
        <strain evidence="1">NSJ-31</strain>
    </source>
</reference>
<dbReference type="Proteomes" id="UP000653127">
    <property type="component" value="Unassembled WGS sequence"/>
</dbReference>
<evidence type="ECO:0000313" key="1">
    <source>
        <dbReference type="EMBL" id="MBC8546444.1"/>
    </source>
</evidence>
<sequence length="188" mass="21161">MFYDDPADYKGLLPELFQGVVEIDALANCINIQINKLSARIKTAVKNKSVLEADEQGIERWEKILGVSAPLDGTIKSRREALLARLASKPPISVTALKEIIEKYMGVPVDISVKDYVIRVTYRGESKAVDLTPLYSTLYEMIPANLILEIAYLYLTWSELEAQSLTFAGLDAKGMDWDEFERGEWIVN</sequence>
<dbReference type="AlphaFoldDB" id="A0A926DZI8"/>
<name>A0A926DZI8_9FIRM</name>
<dbReference type="InterPro" id="IPR018755">
    <property type="entry name" value="Phage_Mu_Gp48"/>
</dbReference>
<gene>
    <name evidence="1" type="ORF">H8711_05790</name>
</gene>
<protein>
    <submittedName>
        <fullName evidence="1">DUF2313 domain-containing protein</fullName>
    </submittedName>
</protein>
<proteinExistence type="predicted"/>
<organism evidence="1 2">
    <name type="scientific">Ligaoa zhengdingensis</name>
    <dbReference type="NCBI Taxonomy" id="2763658"/>
    <lineage>
        <taxon>Bacteria</taxon>
        <taxon>Bacillati</taxon>
        <taxon>Bacillota</taxon>
        <taxon>Clostridia</taxon>
        <taxon>Eubacteriales</taxon>
        <taxon>Oscillospiraceae</taxon>
        <taxon>Ligaoa</taxon>
    </lineage>
</organism>
<dbReference type="Pfam" id="PF10076">
    <property type="entry name" value="Phage_Mu_Gp48"/>
    <property type="match status" value="1"/>
</dbReference>
<keyword evidence="2" id="KW-1185">Reference proteome</keyword>
<dbReference type="EMBL" id="JACRST010000006">
    <property type="protein sequence ID" value="MBC8546444.1"/>
    <property type="molecule type" value="Genomic_DNA"/>
</dbReference>
<accession>A0A926DZI8</accession>